<sequence length="466" mass="51471">MDATTLAEKIKKQEITSYIAVSAYIEHIKKINPVLNSLVEDRFEEALEEAKHTDEKIKNGEAMGKLLGVPVTIKESFDIKGLHTTGGLVHRKDLISRNDAHVVKVLKGEGAIFLGKTNTPVLCFCQETDNKVYGRTNNPWDPTRTAGGSSGGEGALIGAGGAAVGIGSDIGGSIRFPSHFNGTIGFKSGNNRVSQVGSFPNAGIPMQERMLGIGAIAKSVQDAELINGILADDKAPENELSEFDVVIPIEKLHYPVESATEHALKEVKKTLVNEFSVRDEEPLHYRDSAHIWQLIMSSDRSESGAKIAFNGKPHHFLKEFVKDRVFNRSDIHHYYSWASFGANLFRPSPKKLLELKDIVGEGEKEVQAYLQRKLLILPVYHTTALPHGEVYWQIFSIWKTFQKFMPFAAYANTWGLPSLTIPVAEDEKGLPIGIQVISALGNENAIFQIGKLLEKEMRGYKRAPVV</sequence>
<gene>
    <name evidence="2" type="ORF">D8M05_18505</name>
</gene>
<evidence type="ECO:0000313" key="2">
    <source>
        <dbReference type="EMBL" id="RKQ12319.1"/>
    </source>
</evidence>
<dbReference type="SUPFAM" id="SSF75304">
    <property type="entry name" value="Amidase signature (AS) enzymes"/>
    <property type="match status" value="1"/>
</dbReference>
<evidence type="ECO:0000259" key="1">
    <source>
        <dbReference type="Pfam" id="PF01425"/>
    </source>
</evidence>
<proteinExistence type="predicted"/>
<evidence type="ECO:0000313" key="3">
    <source>
        <dbReference type="Proteomes" id="UP000281813"/>
    </source>
</evidence>
<dbReference type="InterPro" id="IPR036928">
    <property type="entry name" value="AS_sf"/>
</dbReference>
<name>A0A494YRX1_9BACI</name>
<dbReference type="PANTHER" id="PTHR43372">
    <property type="entry name" value="FATTY-ACID AMIDE HYDROLASE"/>
    <property type="match status" value="1"/>
</dbReference>
<dbReference type="EMBL" id="RBZO01000045">
    <property type="protein sequence ID" value="RKQ12319.1"/>
    <property type="molecule type" value="Genomic_DNA"/>
</dbReference>
<dbReference type="InterPro" id="IPR052739">
    <property type="entry name" value="FAAH2"/>
</dbReference>
<keyword evidence="3" id="KW-1185">Reference proteome</keyword>
<dbReference type="Pfam" id="PF01425">
    <property type="entry name" value="Amidase"/>
    <property type="match status" value="1"/>
</dbReference>
<dbReference type="PROSITE" id="PS00571">
    <property type="entry name" value="AMIDASES"/>
    <property type="match status" value="1"/>
</dbReference>
<dbReference type="OrthoDB" id="9811471at2"/>
<dbReference type="Proteomes" id="UP000281813">
    <property type="component" value="Unassembled WGS sequence"/>
</dbReference>
<dbReference type="PANTHER" id="PTHR43372:SF4">
    <property type="entry name" value="FATTY-ACID AMIDE HYDROLASE 2"/>
    <property type="match status" value="1"/>
</dbReference>
<protein>
    <submittedName>
        <fullName evidence="2">Amidase</fullName>
    </submittedName>
</protein>
<reference evidence="2 3" key="1">
    <citation type="journal article" date="2015" name="Antonie Van Leeuwenhoek">
        <title>Oceanobacillus bengalensis sp. nov., a bacterium isolated from seawater of the Bay of Bengal.</title>
        <authorList>
            <person name="Yongchang O."/>
            <person name="Xiang W."/>
            <person name="Wang G."/>
        </authorList>
    </citation>
    <scope>NUCLEOTIDE SEQUENCE [LARGE SCALE GENOMIC DNA]</scope>
    <source>
        <strain evidence="2 3">MCCC 1K00260</strain>
    </source>
</reference>
<dbReference type="InterPro" id="IPR023631">
    <property type="entry name" value="Amidase_dom"/>
</dbReference>
<dbReference type="AlphaFoldDB" id="A0A494YRX1"/>
<organism evidence="2 3">
    <name type="scientific">Oceanobacillus bengalensis</name>
    <dbReference type="NCBI Taxonomy" id="1435466"/>
    <lineage>
        <taxon>Bacteria</taxon>
        <taxon>Bacillati</taxon>
        <taxon>Bacillota</taxon>
        <taxon>Bacilli</taxon>
        <taxon>Bacillales</taxon>
        <taxon>Bacillaceae</taxon>
        <taxon>Oceanobacillus</taxon>
    </lineage>
</organism>
<accession>A0A494YRX1</accession>
<dbReference type="GO" id="GO:0012505">
    <property type="term" value="C:endomembrane system"/>
    <property type="evidence" value="ECO:0007669"/>
    <property type="project" value="TreeGrafter"/>
</dbReference>
<dbReference type="InterPro" id="IPR020556">
    <property type="entry name" value="Amidase_CS"/>
</dbReference>
<dbReference type="Gene3D" id="3.90.1300.10">
    <property type="entry name" value="Amidase signature (AS) domain"/>
    <property type="match status" value="1"/>
</dbReference>
<comment type="caution">
    <text evidence="2">The sequence shown here is derived from an EMBL/GenBank/DDBJ whole genome shotgun (WGS) entry which is preliminary data.</text>
</comment>
<feature type="domain" description="Amidase" evidence="1">
    <location>
        <begin position="21"/>
        <end position="446"/>
    </location>
</feature>